<dbReference type="EMBL" id="UYSL01021414">
    <property type="protein sequence ID" value="VDL78168.1"/>
    <property type="molecule type" value="Genomic_DNA"/>
</dbReference>
<evidence type="ECO:0000313" key="3">
    <source>
        <dbReference type="WBParaSite" id="NBR_0001457801-mRNA-1"/>
    </source>
</evidence>
<dbReference type="AlphaFoldDB" id="A0A0N4YD96"/>
<reference evidence="1 2" key="2">
    <citation type="submission" date="2018-11" db="EMBL/GenBank/DDBJ databases">
        <authorList>
            <consortium name="Pathogen Informatics"/>
        </authorList>
    </citation>
    <scope>NUCLEOTIDE SEQUENCE [LARGE SCALE GENOMIC DNA]</scope>
</reference>
<evidence type="ECO:0000313" key="1">
    <source>
        <dbReference type="EMBL" id="VDL78168.1"/>
    </source>
</evidence>
<protein>
    <submittedName>
        <fullName evidence="3">TIR domain-containing protein</fullName>
    </submittedName>
</protein>
<dbReference type="WBParaSite" id="NBR_0001457801-mRNA-1">
    <property type="protein sequence ID" value="NBR_0001457801-mRNA-1"/>
    <property type="gene ID" value="NBR_0001457801"/>
</dbReference>
<keyword evidence="2" id="KW-1185">Reference proteome</keyword>
<name>A0A0N4YD96_NIPBR</name>
<sequence length="114" mass="12890">MDDKDMKDSCSDYTANRSQIVRKLMNMKLAASFADSCSLALEQIQILVNQMVSAGYDVRATHDPVWCETILAKFPHDIVRPVLIATESKHNQTVGDLLIHLKKEIAAKIYVEKR</sequence>
<evidence type="ECO:0000313" key="2">
    <source>
        <dbReference type="Proteomes" id="UP000271162"/>
    </source>
</evidence>
<proteinExistence type="predicted"/>
<dbReference type="Proteomes" id="UP000271162">
    <property type="component" value="Unassembled WGS sequence"/>
</dbReference>
<organism evidence="3">
    <name type="scientific">Nippostrongylus brasiliensis</name>
    <name type="common">Rat hookworm</name>
    <dbReference type="NCBI Taxonomy" id="27835"/>
    <lineage>
        <taxon>Eukaryota</taxon>
        <taxon>Metazoa</taxon>
        <taxon>Ecdysozoa</taxon>
        <taxon>Nematoda</taxon>
        <taxon>Chromadorea</taxon>
        <taxon>Rhabditida</taxon>
        <taxon>Rhabditina</taxon>
        <taxon>Rhabditomorpha</taxon>
        <taxon>Strongyloidea</taxon>
        <taxon>Heligmosomidae</taxon>
        <taxon>Nippostrongylus</taxon>
    </lineage>
</organism>
<dbReference type="OMA" id="PVWCETI"/>
<gene>
    <name evidence="1" type="ORF">NBR_LOCUS14579</name>
</gene>
<accession>A0A0N4YD96</accession>
<reference evidence="3" key="1">
    <citation type="submission" date="2017-02" db="UniProtKB">
        <authorList>
            <consortium name="WormBaseParasite"/>
        </authorList>
    </citation>
    <scope>IDENTIFICATION</scope>
</reference>